<dbReference type="InterPro" id="IPR024370">
    <property type="entry name" value="PBP_domain"/>
</dbReference>
<reference evidence="5" key="1">
    <citation type="submission" date="2018-09" db="EMBL/GenBank/DDBJ databases">
        <authorList>
            <person name="Zhu H."/>
        </authorList>
    </citation>
    <scope>NUCLEOTIDE SEQUENCE [LARGE SCALE GENOMIC DNA]</scope>
    <source>
        <strain evidence="5">K1R23-30</strain>
    </source>
</reference>
<feature type="domain" description="PBP" evidence="3">
    <location>
        <begin position="19"/>
        <end position="304"/>
    </location>
</feature>
<dbReference type="EMBL" id="QYUO01000003">
    <property type="protein sequence ID" value="RJF91724.1"/>
    <property type="molecule type" value="Genomic_DNA"/>
</dbReference>
<gene>
    <name evidence="4" type="ORF">D3871_23820</name>
</gene>
<comment type="caution">
    <text evidence="4">The sequence shown here is derived from an EMBL/GenBank/DDBJ whole genome shotgun (WGS) entry which is preliminary data.</text>
</comment>
<dbReference type="InterPro" id="IPR050962">
    <property type="entry name" value="Phosphate-bind_PstS"/>
</dbReference>
<keyword evidence="2" id="KW-0732">Signal</keyword>
<dbReference type="RefSeq" id="WP_119771622.1">
    <property type="nucleotide sequence ID" value="NZ_QYUO01000003.1"/>
</dbReference>
<feature type="signal peptide" evidence="2">
    <location>
        <begin position="1"/>
        <end position="27"/>
    </location>
</feature>
<protein>
    <recommendedName>
        <fullName evidence="3">PBP domain-containing protein</fullName>
    </recommendedName>
</protein>
<dbReference type="PANTHER" id="PTHR42996">
    <property type="entry name" value="PHOSPHATE-BINDING PROTEIN PSTS"/>
    <property type="match status" value="1"/>
</dbReference>
<evidence type="ECO:0000313" key="4">
    <source>
        <dbReference type="EMBL" id="RJF91724.1"/>
    </source>
</evidence>
<dbReference type="Gene3D" id="3.40.190.10">
    <property type="entry name" value="Periplasmic binding protein-like II"/>
    <property type="match status" value="2"/>
</dbReference>
<dbReference type="Proteomes" id="UP000265955">
    <property type="component" value="Unassembled WGS sequence"/>
</dbReference>
<sequence>MNKNKPLILYRHILLCILLAASSTAIASATRIVAAGSEYLNIVFSRLGNADLSVVLEYTNAQTDNALSAVEKGHADFAVIDTAMTRQSLEEKKLLQFPIMSTAVVPIFNLSNLQTNALTLNAPVLADIMAGNITSWSSPAIRKLNPQVELPALPITRVIRKENSGTTAAMSAYLSNGSESFRKNHGVFHDARWDGAAIQVPDAVAVARKVSATPGAISYIELDIGNQSGARFIQLRQPGGSTVTADYGYLRAAGFSMRGEYTTERDNSLLVMNHEESWPIMVPIYVVIRDGDANADKVKAIQQFFLNCFKNDWVIEQYGFVPLPSSLQARAVSLIHRMNKRSPKAQPINR</sequence>
<dbReference type="PANTHER" id="PTHR42996:SF1">
    <property type="entry name" value="PHOSPHATE-BINDING PROTEIN PSTS"/>
    <property type="match status" value="1"/>
</dbReference>
<accession>A0A3A3FGV0</accession>
<dbReference type="OrthoDB" id="9801510at2"/>
<dbReference type="SUPFAM" id="SSF53850">
    <property type="entry name" value="Periplasmic binding protein-like II"/>
    <property type="match status" value="1"/>
</dbReference>
<organism evidence="4 5">
    <name type="scientific">Noviherbaspirillum saxi</name>
    <dbReference type="NCBI Taxonomy" id="2320863"/>
    <lineage>
        <taxon>Bacteria</taxon>
        <taxon>Pseudomonadati</taxon>
        <taxon>Pseudomonadota</taxon>
        <taxon>Betaproteobacteria</taxon>
        <taxon>Burkholderiales</taxon>
        <taxon>Oxalobacteraceae</taxon>
        <taxon>Noviherbaspirillum</taxon>
    </lineage>
</organism>
<feature type="chain" id="PRO_5017322175" description="PBP domain-containing protein" evidence="2">
    <location>
        <begin position="28"/>
        <end position="350"/>
    </location>
</feature>
<evidence type="ECO:0000256" key="1">
    <source>
        <dbReference type="ARBA" id="ARBA00008725"/>
    </source>
</evidence>
<proteinExistence type="inferred from homology"/>
<comment type="similarity">
    <text evidence="1">Belongs to the PstS family.</text>
</comment>
<evidence type="ECO:0000313" key="5">
    <source>
        <dbReference type="Proteomes" id="UP000265955"/>
    </source>
</evidence>
<name>A0A3A3FGV0_9BURK</name>
<dbReference type="Pfam" id="PF12849">
    <property type="entry name" value="PBP_like_2"/>
    <property type="match status" value="1"/>
</dbReference>
<evidence type="ECO:0000259" key="3">
    <source>
        <dbReference type="Pfam" id="PF12849"/>
    </source>
</evidence>
<keyword evidence="5" id="KW-1185">Reference proteome</keyword>
<dbReference type="AlphaFoldDB" id="A0A3A3FGV0"/>
<evidence type="ECO:0000256" key="2">
    <source>
        <dbReference type="SAM" id="SignalP"/>
    </source>
</evidence>